<dbReference type="RefSeq" id="NP_938282.1">
    <property type="nucleotide sequence ID" value="NC_005179.1"/>
</dbReference>
<evidence type="ECO:0000256" key="2">
    <source>
        <dbReference type="ARBA" id="ARBA00004311"/>
    </source>
</evidence>
<dbReference type="KEGG" id="vg:2943578"/>
<reference evidence="7 8" key="1">
    <citation type="journal article" date="1995" name="J. Gen. Virol.">
        <title>Identification and characterization of the thymidine kinase gene of Yaba virus.</title>
        <authorList>
            <person name="Amano H."/>
            <person name="Ueda Y."/>
            <person name="Miyamura T."/>
        </authorList>
    </citation>
    <scope>NUCLEOTIDE SEQUENCE [LARGE SCALE GENOMIC DNA]</scope>
    <source>
        <strain evidence="8">VR587</strain>
    </source>
</reference>
<dbReference type="GO" id="GO:0016032">
    <property type="term" value="P:viral process"/>
    <property type="evidence" value="ECO:0007669"/>
    <property type="project" value="InterPro"/>
</dbReference>
<keyword evidence="8" id="KW-1185">Reference proteome</keyword>
<organismHost>
    <name type="scientific">Macaca</name>
    <name type="common">macaques</name>
    <dbReference type="NCBI Taxonomy" id="9539"/>
</organismHost>
<keyword evidence="4" id="KW-0843">Virulence</keyword>
<reference evidence="7 8" key="2">
    <citation type="journal article" date="2003" name="J. Virol.">
        <title>Complete genomic sequence and comparative analysis of the tumorigenic poxvirus Yaba monkey tumor virus.</title>
        <authorList>
            <person name="Brunetti C.R."/>
            <person name="Amano H."/>
            <person name="Ueda Y."/>
            <person name="Qin J."/>
            <person name="Miyamura T."/>
            <person name="Suzuki T."/>
            <person name="Li X."/>
            <person name="Barrett J.W."/>
            <person name="McFadden G."/>
        </authorList>
    </citation>
    <scope>NUCLEOTIDE SEQUENCE [LARGE SCALE GENOMIC DNA]</scope>
    <source>
        <strain evidence="8">VR587</strain>
    </source>
</reference>
<organismHost>
    <name type="scientific">Homo sapiens</name>
    <name type="common">Human</name>
    <dbReference type="NCBI Taxonomy" id="9606"/>
</organismHost>
<reference evidence="7 8" key="3">
    <citation type="journal article" date="2003" name="Proc. Natl. Acad. Sci. U.S.A.">
        <title>A secreted high-affinity inhibitor of human TNF from Tanapox virus.</title>
        <authorList>
            <person name="Brunetti C.R."/>
            <person name="Paulose-Murphy M."/>
            <person name="Singh R."/>
            <person name="Qin J."/>
            <person name="Barrett J.W."/>
            <person name="Tardivel A."/>
            <person name="Schneider P."/>
            <person name="Essani K."/>
            <person name="McFadden G."/>
        </authorList>
    </citation>
    <scope>NUCLEOTIDE SEQUENCE [LARGE SCALE GENOMIC DNA]</scope>
    <source>
        <strain evidence="8">VR587</strain>
    </source>
</reference>
<dbReference type="GeneID" id="2943578"/>
<evidence type="ECO:0000256" key="3">
    <source>
        <dbReference type="ARBA" id="ARBA00022844"/>
    </source>
</evidence>
<dbReference type="EMBL" id="AY386371">
    <property type="protein sequence ID" value="AAR07383.1"/>
    <property type="molecule type" value="Genomic_DNA"/>
</dbReference>
<comment type="subcellular location">
    <subcellularLocation>
        <location evidence="2">Host endosome</location>
    </subcellularLocation>
    <subcellularLocation>
        <location evidence="1">Virion membrane</location>
    </subcellularLocation>
</comment>
<dbReference type="PIRSF" id="PIRSF015793">
    <property type="entry name" value="VAC_EEV"/>
    <property type="match status" value="1"/>
</dbReference>
<proteinExistence type="predicted"/>
<evidence type="ECO:0000313" key="7">
    <source>
        <dbReference type="EMBL" id="AAR07383.1"/>
    </source>
</evidence>
<dbReference type="Proteomes" id="UP000008596">
    <property type="component" value="Segment"/>
</dbReference>
<evidence type="ECO:0000256" key="5">
    <source>
        <dbReference type="ARBA" id="ARBA00023046"/>
    </source>
</evidence>
<dbReference type="GO" id="GO:0044174">
    <property type="term" value="C:host cell endosome"/>
    <property type="evidence" value="ECO:0007669"/>
    <property type="project" value="UniProtKB-SubCell"/>
</dbReference>
<sequence>MLGLFNLFNNKKSTDDVSSFLNRYKYSIILARNNDGKGVIVHANNASHAKCMLNLSLLEIVGITKYVEPSPLPDKPISNLHIQSVDTETYYSPETSTSPLIDILRLKSKQYHDLNEFVLKLSKQGNVSISEINNCMCLNGMSKYRFFNYKDERFIEKEKNLYTFLDEMNISYIGHHYIWVKDKNYVRPDLDILPYNIKSINFNAEWKKLPMFNEQFLNFFTFSINSIITSTGPSIYMISTYPGKCFVNFDSNKLIITFLGWITENMKDVNTIALIGFFSSVFDIPLLKASWNNSHGWNFVGDEYIISNNGLKVYLIDALNFSYNCSVSDYVSSWTTSNVELNKDFIFEQEARLTIKRLKKVSSACTTTLHNAVVNHISYLNSELYPMCFFSFFCLEDMIILKAMYLSAEEDNKQIYVPAGNTTTDIIFQSIRAYSVKTKDVSNKKIFYRYKLKSVLSVIESGLYPVGKPRHVKLSTNGKLYIALCKITIDRDIKIPIIHLNNIPEYCSTFFASLTSVDISLVKKIGGYIIEEIEAIEWDDYIKINKISELISILSKVNTDLLINKFERGKIFPKVNECQFNNLLPFYAFAASYCRERVHNLIKKIDSHFLGNVVIKHNTVNIHTTCKVNNEGFLSETYKIY</sequence>
<evidence type="ECO:0000256" key="6">
    <source>
        <dbReference type="ARBA" id="ARBA00023136"/>
    </source>
</evidence>
<evidence type="ECO:0000256" key="1">
    <source>
        <dbReference type="ARBA" id="ARBA00004182"/>
    </source>
</evidence>
<evidence type="ECO:0000256" key="4">
    <source>
        <dbReference type="ARBA" id="ARBA00023026"/>
    </source>
</evidence>
<organism evidence="7 8">
    <name type="scientific">Yaba monkey tumor virus (strain VR587)</name>
    <name type="common">YMTV</name>
    <dbReference type="NCBI Taxonomy" id="928314"/>
    <lineage>
        <taxon>Viruses</taxon>
        <taxon>Varidnaviria</taxon>
        <taxon>Bamfordvirae</taxon>
        <taxon>Nucleocytoviricota</taxon>
        <taxon>Pokkesviricetes</taxon>
        <taxon>Chitovirales</taxon>
        <taxon>Poxviridae</taxon>
        <taxon>Chordopoxvirinae</taxon>
        <taxon>Yatapoxvirus</taxon>
        <taxon>Yatapoxvirus yabapox</taxon>
        <taxon>Yaba monkey tumor virus</taxon>
    </lineage>
</organism>
<dbReference type="InterPro" id="IPR005005">
    <property type="entry name" value="Poxvirus_F12L"/>
</dbReference>
<organismHost>
    <name type="scientific">Erythrocebus patas</name>
    <name type="common">Red guenon</name>
    <name type="synonym">Cercopithecus patas</name>
    <dbReference type="NCBI Taxonomy" id="9538"/>
</organismHost>
<evidence type="ECO:0000313" key="8">
    <source>
        <dbReference type="Proteomes" id="UP000008596"/>
    </source>
</evidence>
<organismHost>
    <name type="scientific">Papio hamadryas</name>
    <name type="common">Hamadryas baboon</name>
    <dbReference type="NCBI Taxonomy" id="9557"/>
</organismHost>
<dbReference type="Pfam" id="PF03337">
    <property type="entry name" value="Pox_F12L"/>
    <property type="match status" value="1"/>
</dbReference>
<accession>Q6TUY6</accession>
<name>Q6TUY6_YMTV5</name>
<keyword evidence="3" id="KW-0946">Virion</keyword>
<dbReference type="GO" id="GO:0055036">
    <property type="term" value="C:virion membrane"/>
    <property type="evidence" value="ECO:0007669"/>
    <property type="project" value="UniProtKB-SubCell"/>
</dbReference>
<keyword evidence="5" id="KW-1039">Host endosome</keyword>
<protein>
    <submittedName>
        <fullName evidence="7">26L</fullName>
    </submittedName>
</protein>
<keyword evidence="6" id="KW-0472">Membrane</keyword>